<reference evidence="6" key="1">
    <citation type="submission" date="2017-02" db="EMBL/GenBank/DDBJ databases">
        <authorList>
            <person name="Varghese N."/>
            <person name="Submissions S."/>
        </authorList>
    </citation>
    <scope>NUCLEOTIDE SEQUENCE [LARGE SCALE GENOMIC DNA]</scope>
    <source>
        <strain evidence="6">DSM 23966</strain>
    </source>
</reference>
<evidence type="ECO:0000256" key="2">
    <source>
        <dbReference type="ARBA" id="ARBA00022603"/>
    </source>
</evidence>
<name>A0A1T4YQ76_9BACL</name>
<proteinExistence type="inferred from homology"/>
<comment type="similarity">
    <text evidence="1">Belongs to the class IV-like SAM-binding methyltransferase superfamily. RNA methyltransferase TrmH family.</text>
</comment>
<dbReference type="GO" id="GO:0003723">
    <property type="term" value="F:RNA binding"/>
    <property type="evidence" value="ECO:0007669"/>
    <property type="project" value="InterPro"/>
</dbReference>
<dbReference type="SUPFAM" id="SSF75217">
    <property type="entry name" value="alpha/beta knot"/>
    <property type="match status" value="1"/>
</dbReference>
<dbReference type="PANTHER" id="PTHR46429">
    <property type="entry name" value="23S RRNA (GUANOSINE-2'-O-)-METHYLTRANSFERASE RLMB"/>
    <property type="match status" value="1"/>
</dbReference>
<dbReference type="InterPro" id="IPR004441">
    <property type="entry name" value="rRNA_MeTrfase_TrmH"/>
</dbReference>
<dbReference type="Gene3D" id="3.30.1330.30">
    <property type="match status" value="1"/>
</dbReference>
<dbReference type="InterPro" id="IPR029064">
    <property type="entry name" value="Ribosomal_eL30-like_sf"/>
</dbReference>
<organism evidence="5 6">
    <name type="scientific">Sporosarcina newyorkensis</name>
    <dbReference type="NCBI Taxonomy" id="759851"/>
    <lineage>
        <taxon>Bacteria</taxon>
        <taxon>Bacillati</taxon>
        <taxon>Bacillota</taxon>
        <taxon>Bacilli</taxon>
        <taxon>Bacillales</taxon>
        <taxon>Caryophanaceae</taxon>
        <taxon>Sporosarcina</taxon>
    </lineage>
</organism>
<dbReference type="Proteomes" id="UP000190042">
    <property type="component" value="Unassembled WGS sequence"/>
</dbReference>
<keyword evidence="3 5" id="KW-0808">Transferase</keyword>
<protein>
    <submittedName>
        <fullName evidence="5">23S rRNA (Guanosine2251-2'-O)-methyltransferase</fullName>
    </submittedName>
</protein>
<dbReference type="AlphaFoldDB" id="A0A1T4YQ76"/>
<keyword evidence="6" id="KW-1185">Reference proteome</keyword>
<dbReference type="GO" id="GO:0008173">
    <property type="term" value="F:RNA methyltransferase activity"/>
    <property type="evidence" value="ECO:0007669"/>
    <property type="project" value="InterPro"/>
</dbReference>
<dbReference type="InterPro" id="IPR029026">
    <property type="entry name" value="tRNA_m1G_MTases_N"/>
</dbReference>
<evidence type="ECO:0000259" key="4">
    <source>
        <dbReference type="SMART" id="SM00967"/>
    </source>
</evidence>
<evidence type="ECO:0000256" key="1">
    <source>
        <dbReference type="ARBA" id="ARBA00007228"/>
    </source>
</evidence>
<evidence type="ECO:0000256" key="3">
    <source>
        <dbReference type="ARBA" id="ARBA00022679"/>
    </source>
</evidence>
<dbReference type="EMBL" id="FUYJ01000007">
    <property type="protein sequence ID" value="SKB03932.1"/>
    <property type="molecule type" value="Genomic_DNA"/>
</dbReference>
<sequence>MTEQEIELIGGRNPVVEALRSGRQLNKIWVAEGVNKKSIGEIMKLAKEAGIVIQTAPKQKLDGMTELSHQGILASVAAYDYAELDDLFEIARDRKEDPFFIILDELEDPHNLGSILRTADASGVHGIIIPKRRSVGLTGVVAKASTGAIEHIPVVRVNNLSQTVDDLKKRGVWIAGTDASNSTDYRHMDATLPLAVIIGSEGKGMSRILRERCDFLYSLPMVGRVTSLNASVAAALLMYEVLRKRQSAQATS</sequence>
<dbReference type="Pfam" id="PF00588">
    <property type="entry name" value="SpoU_methylase"/>
    <property type="match status" value="1"/>
</dbReference>
<dbReference type="Gene3D" id="3.40.1280.10">
    <property type="match status" value="1"/>
</dbReference>
<feature type="domain" description="RNA 2-O ribose methyltransferase substrate binding" evidence="4">
    <location>
        <begin position="8"/>
        <end position="82"/>
    </location>
</feature>
<evidence type="ECO:0000313" key="5">
    <source>
        <dbReference type="EMBL" id="SKB03932.1"/>
    </source>
</evidence>
<dbReference type="GO" id="GO:0005829">
    <property type="term" value="C:cytosol"/>
    <property type="evidence" value="ECO:0007669"/>
    <property type="project" value="TreeGrafter"/>
</dbReference>
<gene>
    <name evidence="5" type="ORF">SAMN04244570_3324</name>
</gene>
<dbReference type="InterPro" id="IPR029028">
    <property type="entry name" value="Alpha/beta_knot_MTases"/>
</dbReference>
<dbReference type="InterPro" id="IPR013123">
    <property type="entry name" value="SpoU_subst-bd"/>
</dbReference>
<dbReference type="Pfam" id="PF08032">
    <property type="entry name" value="SpoU_sub_bind"/>
    <property type="match status" value="1"/>
</dbReference>
<dbReference type="GO" id="GO:0006396">
    <property type="term" value="P:RNA processing"/>
    <property type="evidence" value="ECO:0007669"/>
    <property type="project" value="InterPro"/>
</dbReference>
<dbReference type="FunFam" id="3.40.1280.10:FF:000008">
    <property type="entry name" value="Group 3 RNA methyltransferase TrmH"/>
    <property type="match status" value="1"/>
</dbReference>
<dbReference type="RefSeq" id="WP_009499075.1">
    <property type="nucleotide sequence ID" value="NZ_FUYJ01000007.1"/>
</dbReference>
<dbReference type="SUPFAM" id="SSF55315">
    <property type="entry name" value="L30e-like"/>
    <property type="match status" value="1"/>
</dbReference>
<accession>A0A1T4YQ76</accession>
<dbReference type="SMART" id="SM00967">
    <property type="entry name" value="SpoU_sub_bind"/>
    <property type="match status" value="1"/>
</dbReference>
<dbReference type="GO" id="GO:0032259">
    <property type="term" value="P:methylation"/>
    <property type="evidence" value="ECO:0007669"/>
    <property type="project" value="UniProtKB-KW"/>
</dbReference>
<dbReference type="NCBIfam" id="TIGR00186">
    <property type="entry name" value="rRNA_methyl_3"/>
    <property type="match status" value="1"/>
</dbReference>
<keyword evidence="2 5" id="KW-0489">Methyltransferase</keyword>
<dbReference type="CDD" id="cd18103">
    <property type="entry name" value="SpoU-like_RlmB"/>
    <property type="match status" value="1"/>
</dbReference>
<dbReference type="PANTHER" id="PTHR46429:SF1">
    <property type="entry name" value="23S RRNA (GUANOSINE-2'-O-)-METHYLTRANSFERASE RLMB"/>
    <property type="match status" value="1"/>
</dbReference>
<evidence type="ECO:0000313" key="6">
    <source>
        <dbReference type="Proteomes" id="UP000190042"/>
    </source>
</evidence>
<dbReference type="InterPro" id="IPR001537">
    <property type="entry name" value="SpoU_MeTrfase"/>
</dbReference>